<feature type="transmembrane region" description="Helical" evidence="1">
    <location>
        <begin position="107"/>
        <end position="127"/>
    </location>
</feature>
<keyword evidence="1" id="KW-0812">Transmembrane</keyword>
<dbReference type="PANTHER" id="PTHR35394:SF5">
    <property type="entry name" value="DUF3176 DOMAIN-CONTAINING PROTEIN"/>
    <property type="match status" value="1"/>
</dbReference>
<dbReference type="STRING" id="1168221.R7Z6P6"/>
<keyword evidence="3" id="KW-1185">Reference proteome</keyword>
<proteinExistence type="predicted"/>
<dbReference type="EMBL" id="JH767629">
    <property type="protein sequence ID" value="EON69778.1"/>
    <property type="molecule type" value="Genomic_DNA"/>
</dbReference>
<dbReference type="PANTHER" id="PTHR35394">
    <property type="entry name" value="DUF3176 DOMAIN-CONTAINING PROTEIN"/>
    <property type="match status" value="1"/>
</dbReference>
<accession>R7Z6P6</accession>
<reference evidence="3" key="1">
    <citation type="submission" date="2012-06" db="EMBL/GenBank/DDBJ databases">
        <title>The genome sequence of Coniosporium apollinis CBS 100218.</title>
        <authorList>
            <consortium name="The Broad Institute Genome Sequencing Platform"/>
            <person name="Cuomo C."/>
            <person name="Gorbushina A."/>
            <person name="Noack S."/>
            <person name="Walker B."/>
            <person name="Young S.K."/>
            <person name="Zeng Q."/>
            <person name="Gargeya S."/>
            <person name="Fitzgerald M."/>
            <person name="Haas B."/>
            <person name="Abouelleil A."/>
            <person name="Alvarado L."/>
            <person name="Arachchi H.M."/>
            <person name="Berlin A.M."/>
            <person name="Chapman S.B."/>
            <person name="Goldberg J."/>
            <person name="Griggs A."/>
            <person name="Gujja S."/>
            <person name="Hansen M."/>
            <person name="Howarth C."/>
            <person name="Imamovic A."/>
            <person name="Larimer J."/>
            <person name="McCowan C."/>
            <person name="Montmayeur A."/>
            <person name="Murphy C."/>
            <person name="Neiman D."/>
            <person name="Pearson M."/>
            <person name="Priest M."/>
            <person name="Roberts A."/>
            <person name="Saif S."/>
            <person name="Shea T."/>
            <person name="Sisk P."/>
            <person name="Sykes S."/>
            <person name="Wortman J."/>
            <person name="Nusbaum C."/>
            <person name="Birren B."/>
        </authorList>
    </citation>
    <scope>NUCLEOTIDE SEQUENCE [LARGE SCALE GENOMIC DNA]</scope>
    <source>
        <strain evidence="3">CBS 100218</strain>
    </source>
</reference>
<sequence>MGSNNVSNFEESLKNIFSGVGFDSSALGGLDLDYNRLGWVNSTWWLEPLYNNASATLESIEKTVAGVAMAMTNRIRMGGTNYWRQRSVPALGAIHQTTTCVRFDWKWLLLPALLVALSILLLCATIVQTVQHARQQVWKSSPLPLLFHGLSSDVRQGCERVPRLDEMNVVAEETRVRLRRIENG</sequence>
<protein>
    <submittedName>
        <fullName evidence="2">Uncharacterized protein</fullName>
    </submittedName>
</protein>
<keyword evidence="1" id="KW-0472">Membrane</keyword>
<dbReference type="HOGENOM" id="CLU_1468087_0_0_1"/>
<organism evidence="2 3">
    <name type="scientific">Coniosporium apollinis (strain CBS 100218)</name>
    <name type="common">Rock-inhabiting black yeast</name>
    <dbReference type="NCBI Taxonomy" id="1168221"/>
    <lineage>
        <taxon>Eukaryota</taxon>
        <taxon>Fungi</taxon>
        <taxon>Dikarya</taxon>
        <taxon>Ascomycota</taxon>
        <taxon>Pezizomycotina</taxon>
        <taxon>Dothideomycetes</taxon>
        <taxon>Dothideomycetes incertae sedis</taxon>
        <taxon>Coniosporium</taxon>
    </lineage>
</organism>
<dbReference type="OrthoDB" id="5242705at2759"/>
<evidence type="ECO:0000256" key="1">
    <source>
        <dbReference type="SAM" id="Phobius"/>
    </source>
</evidence>
<dbReference type="RefSeq" id="XP_007785095.1">
    <property type="nucleotide sequence ID" value="XM_007786905.1"/>
</dbReference>
<gene>
    <name evidence="2" type="ORF">W97_09041</name>
</gene>
<dbReference type="AlphaFoldDB" id="R7Z6P6"/>
<dbReference type="GeneID" id="19906352"/>
<name>R7Z6P6_CONA1</name>
<keyword evidence="1" id="KW-1133">Transmembrane helix</keyword>
<evidence type="ECO:0000313" key="2">
    <source>
        <dbReference type="EMBL" id="EON69778.1"/>
    </source>
</evidence>
<dbReference type="Proteomes" id="UP000016924">
    <property type="component" value="Unassembled WGS sequence"/>
</dbReference>
<evidence type="ECO:0000313" key="3">
    <source>
        <dbReference type="Proteomes" id="UP000016924"/>
    </source>
</evidence>